<dbReference type="PANTHER" id="PTHR37540">
    <property type="entry name" value="TRANSCRIPTION FACTOR (ACR-2), PUTATIVE-RELATED-RELATED"/>
    <property type="match status" value="1"/>
</dbReference>
<protein>
    <recommendedName>
        <fullName evidence="3">BZIP domain-containing protein</fullName>
    </recommendedName>
</protein>
<dbReference type="InterPro" id="IPR021858">
    <property type="entry name" value="Fun_TF"/>
</dbReference>
<dbReference type="PANTHER" id="PTHR37540:SF5">
    <property type="entry name" value="TRANSCRIPTION FACTOR DOMAIN-CONTAINING PROTEIN"/>
    <property type="match status" value="1"/>
</dbReference>
<organism evidence="1 2">
    <name type="scientific">Vermiconidia calcicola</name>
    <dbReference type="NCBI Taxonomy" id="1690605"/>
    <lineage>
        <taxon>Eukaryota</taxon>
        <taxon>Fungi</taxon>
        <taxon>Dikarya</taxon>
        <taxon>Ascomycota</taxon>
        <taxon>Pezizomycotina</taxon>
        <taxon>Dothideomycetes</taxon>
        <taxon>Dothideomycetidae</taxon>
        <taxon>Mycosphaerellales</taxon>
        <taxon>Extremaceae</taxon>
        <taxon>Vermiconidia</taxon>
    </lineage>
</organism>
<dbReference type="AlphaFoldDB" id="A0AAV9Q4T1"/>
<accession>A0AAV9Q4T1</accession>
<evidence type="ECO:0008006" key="3">
    <source>
        <dbReference type="Google" id="ProtNLM"/>
    </source>
</evidence>
<dbReference type="Proteomes" id="UP001345827">
    <property type="component" value="Unassembled WGS sequence"/>
</dbReference>
<dbReference type="Pfam" id="PF11951">
    <property type="entry name" value="Fungal_trans_2"/>
    <property type="match status" value="1"/>
</dbReference>
<evidence type="ECO:0000313" key="2">
    <source>
        <dbReference type="Proteomes" id="UP001345827"/>
    </source>
</evidence>
<gene>
    <name evidence="1" type="ORF">LTR25_006426</name>
</gene>
<comment type="caution">
    <text evidence="1">The sequence shown here is derived from an EMBL/GenBank/DDBJ whole genome shotgun (WGS) entry which is preliminary data.</text>
</comment>
<dbReference type="EMBL" id="JAXLQG010000011">
    <property type="protein sequence ID" value="KAK5534394.1"/>
    <property type="molecule type" value="Genomic_DNA"/>
</dbReference>
<sequence length="307" mass="34714">MKGQLMPKVPGLPDVPAETDVEAGSRMDLLFITHSCSQTIKAETIHDKREINRRAQKNAFIKRRQARQDEALRRAETAPSRLFGDLRRRDIQDGHETLSQEPEGVEMAGGNTSVGSLHYYHAPSVTTYLDSGRVDPFDTGKIPMTPQMQSVFMWYFNVILPVVEPTQVERDDYSRWAVPLFGQEPALLFALLTCMAHDMEQSTVAGFGPPTRRNMTSERLQYKVKAIEALNESLADPKAAVKPSTLLAVHFLLWQEIFAGDECVHLDGVQRLLEWRGGFHGLQRKALEGVMLYVYHLFFWLGLISVS</sequence>
<proteinExistence type="predicted"/>
<evidence type="ECO:0000313" key="1">
    <source>
        <dbReference type="EMBL" id="KAK5534394.1"/>
    </source>
</evidence>
<keyword evidence="2" id="KW-1185">Reference proteome</keyword>
<name>A0AAV9Q4T1_9PEZI</name>
<reference evidence="1 2" key="1">
    <citation type="submission" date="2023-06" db="EMBL/GenBank/DDBJ databases">
        <title>Black Yeasts Isolated from many extreme environments.</title>
        <authorList>
            <person name="Coleine C."/>
            <person name="Stajich J.E."/>
            <person name="Selbmann L."/>
        </authorList>
    </citation>
    <scope>NUCLEOTIDE SEQUENCE [LARGE SCALE GENOMIC DNA]</scope>
    <source>
        <strain evidence="1 2">CCFEE 5887</strain>
    </source>
</reference>